<proteinExistence type="predicted"/>
<accession>A0A828XSS2</accession>
<evidence type="ECO:0000313" key="2">
    <source>
        <dbReference type="Proteomes" id="UP000006339"/>
    </source>
</evidence>
<reference evidence="1" key="1">
    <citation type="submission" date="2012-10" db="EMBL/GenBank/DDBJ databases">
        <authorList>
            <person name="Harkins D.M."/>
            <person name="Durkin A.S."/>
            <person name="Brinkac L.M."/>
            <person name="Selengut J.D."/>
            <person name="Sanka R."/>
            <person name="DePew J."/>
            <person name="Purushe J."/>
            <person name="Picardeau M."/>
            <person name="Werts C."/>
            <person name="Goarant C."/>
            <person name="Vinetz J.M."/>
            <person name="Sutton G.G."/>
            <person name="Nelson W.C."/>
            <person name="Fouts D.E."/>
        </authorList>
    </citation>
    <scope>NUCLEOTIDE SEQUENCE [LARGE SCALE GENOMIC DNA]</scope>
    <source>
        <strain evidence="1">200802841</strain>
    </source>
</reference>
<keyword evidence="2" id="KW-1185">Reference proteome</keyword>
<dbReference type="EMBL" id="AKWH02000068">
    <property type="protein sequence ID" value="EKO50138.1"/>
    <property type="molecule type" value="Genomic_DNA"/>
</dbReference>
<name>A0A828XSS2_9LEPT</name>
<sequence length="128" mass="15315">MRWKVFLKVNKKEKAFRILSKIEKSFGYEIVSLTYEEYWKDKSLYEANFRIYLNSKNIENAVFQSLLLSQKLGFDWSVVGPIEIQLNQWSFEGICNQPTFLGLNWAHFKIDLEKDIKNRVVEKFHRGD</sequence>
<protein>
    <submittedName>
        <fullName evidence="1">Uncharacterized protein</fullName>
    </submittedName>
</protein>
<dbReference type="Proteomes" id="UP000006339">
    <property type="component" value="Unassembled WGS sequence"/>
</dbReference>
<comment type="caution">
    <text evidence="1">The sequence shown here is derived from an EMBL/GenBank/DDBJ whole genome shotgun (WGS) entry which is preliminary data.</text>
</comment>
<organism evidence="1 2">
    <name type="scientific">Leptospira kirschneri str. 200802841</name>
    <dbReference type="NCBI Taxonomy" id="1193047"/>
    <lineage>
        <taxon>Bacteria</taxon>
        <taxon>Pseudomonadati</taxon>
        <taxon>Spirochaetota</taxon>
        <taxon>Spirochaetia</taxon>
        <taxon>Leptospirales</taxon>
        <taxon>Leptospiraceae</taxon>
        <taxon>Leptospira</taxon>
    </lineage>
</organism>
<evidence type="ECO:0000313" key="1">
    <source>
        <dbReference type="EMBL" id="EKO50138.1"/>
    </source>
</evidence>
<gene>
    <name evidence="1" type="ORF">LEP1GSC131_2822</name>
</gene>
<dbReference type="AlphaFoldDB" id="A0A828XSS2"/>